<name>A0AAV2I1R9_LYMST</name>
<sequence>YDCDGNRSKSCSKGKTKKSKSAPVALVCDTGGQVHQVSVTKKDKLSHSQKLTVTEFNYQKSPGVPQQSHSCNDMSALSMLNSPDVSDPTLAVPLTTHPGCS</sequence>
<evidence type="ECO:0000313" key="2">
    <source>
        <dbReference type="EMBL" id="CAL1539839.1"/>
    </source>
</evidence>
<feature type="non-terminal residue" evidence="2">
    <location>
        <position position="101"/>
    </location>
</feature>
<reference evidence="2 3" key="1">
    <citation type="submission" date="2024-04" db="EMBL/GenBank/DDBJ databases">
        <authorList>
            <consortium name="Genoscope - CEA"/>
            <person name="William W."/>
        </authorList>
    </citation>
    <scope>NUCLEOTIDE SEQUENCE [LARGE SCALE GENOMIC DNA]</scope>
</reference>
<gene>
    <name evidence="2" type="ORF">GSLYS_00013572001</name>
</gene>
<feature type="compositionally biased region" description="Basic residues" evidence="1">
    <location>
        <begin position="10"/>
        <end position="20"/>
    </location>
</feature>
<keyword evidence="3" id="KW-1185">Reference proteome</keyword>
<evidence type="ECO:0000313" key="3">
    <source>
        <dbReference type="Proteomes" id="UP001497497"/>
    </source>
</evidence>
<dbReference type="AlphaFoldDB" id="A0AAV2I1R9"/>
<organism evidence="2 3">
    <name type="scientific">Lymnaea stagnalis</name>
    <name type="common">Great pond snail</name>
    <name type="synonym">Helix stagnalis</name>
    <dbReference type="NCBI Taxonomy" id="6523"/>
    <lineage>
        <taxon>Eukaryota</taxon>
        <taxon>Metazoa</taxon>
        <taxon>Spiralia</taxon>
        <taxon>Lophotrochozoa</taxon>
        <taxon>Mollusca</taxon>
        <taxon>Gastropoda</taxon>
        <taxon>Heterobranchia</taxon>
        <taxon>Euthyneura</taxon>
        <taxon>Panpulmonata</taxon>
        <taxon>Hygrophila</taxon>
        <taxon>Lymnaeoidea</taxon>
        <taxon>Lymnaeidae</taxon>
        <taxon>Lymnaea</taxon>
    </lineage>
</organism>
<accession>A0AAV2I1R9</accession>
<comment type="caution">
    <text evidence="2">The sequence shown here is derived from an EMBL/GenBank/DDBJ whole genome shotgun (WGS) entry which is preliminary data.</text>
</comment>
<feature type="region of interest" description="Disordered" evidence="1">
    <location>
        <begin position="1"/>
        <end position="22"/>
    </location>
</feature>
<proteinExistence type="predicted"/>
<protein>
    <submittedName>
        <fullName evidence="2">Uncharacterized protein</fullName>
    </submittedName>
</protein>
<dbReference type="EMBL" id="CAXITT010000357">
    <property type="protein sequence ID" value="CAL1539839.1"/>
    <property type="molecule type" value="Genomic_DNA"/>
</dbReference>
<feature type="non-terminal residue" evidence="2">
    <location>
        <position position="1"/>
    </location>
</feature>
<feature type="region of interest" description="Disordered" evidence="1">
    <location>
        <begin position="61"/>
        <end position="101"/>
    </location>
</feature>
<feature type="compositionally biased region" description="Polar residues" evidence="1">
    <location>
        <begin position="61"/>
        <end position="84"/>
    </location>
</feature>
<dbReference type="Proteomes" id="UP001497497">
    <property type="component" value="Unassembled WGS sequence"/>
</dbReference>
<evidence type="ECO:0000256" key="1">
    <source>
        <dbReference type="SAM" id="MobiDB-lite"/>
    </source>
</evidence>